<accession>H2Y008</accession>
<dbReference type="GO" id="GO:0005813">
    <property type="term" value="C:centrosome"/>
    <property type="evidence" value="ECO:0000318"/>
    <property type="project" value="GO_Central"/>
</dbReference>
<dbReference type="STRING" id="7719.ENSCINP00000035242"/>
<dbReference type="GO" id="GO:0036064">
    <property type="term" value="C:ciliary basal body"/>
    <property type="evidence" value="ECO:0000318"/>
    <property type="project" value="GO_Central"/>
</dbReference>
<keyword evidence="1" id="KW-0175">Coiled coil</keyword>
<dbReference type="AlphaFoldDB" id="H2Y008"/>
<dbReference type="PANTHER" id="PTHR28661:SF1">
    <property type="entry name" value="MICROTUBULE NUCLEATION FACTOR SSNA1"/>
    <property type="match status" value="1"/>
</dbReference>
<proteinExistence type="predicted"/>
<sequence length="130" mass="14631">MNFPSPNPAATVLQSYNNEMVKCIEDLCSKRDDLRRQIESDQEEKAKLHNDIRILTNRLAKVNEDIAKKMTSQIEFDQAICETQTAYARVMETSQTLLQTVHTAGNKLKAKEAALTGSELKLPTPGPKRN</sequence>
<protein>
    <submittedName>
        <fullName evidence="2">Sjoegren syndrome nuclear autoantigen 1 homolog</fullName>
    </submittedName>
</protein>
<dbReference type="EMBL" id="EAAA01002910">
    <property type="status" value="NOT_ANNOTATED_CDS"/>
    <property type="molecule type" value="Genomic_DNA"/>
</dbReference>
<dbReference type="OMA" id="ITCRSAN"/>
<evidence type="ECO:0000313" key="2">
    <source>
        <dbReference type="Ensembl" id="ENSCINP00000035242.1"/>
    </source>
</evidence>
<dbReference type="Ensembl" id="ENSCINT00000034781.1">
    <property type="protein sequence ID" value="ENSCINP00000035242.1"/>
    <property type="gene ID" value="ENSCING00000019740.1"/>
</dbReference>
<organism evidence="2 3">
    <name type="scientific">Ciona intestinalis</name>
    <name type="common">Transparent sea squirt</name>
    <name type="synonym">Ascidia intestinalis</name>
    <dbReference type="NCBI Taxonomy" id="7719"/>
    <lineage>
        <taxon>Eukaryota</taxon>
        <taxon>Metazoa</taxon>
        <taxon>Chordata</taxon>
        <taxon>Tunicata</taxon>
        <taxon>Ascidiacea</taxon>
        <taxon>Phlebobranchia</taxon>
        <taxon>Cionidae</taxon>
        <taxon>Ciona</taxon>
    </lineage>
</organism>
<dbReference type="OrthoDB" id="295355at2759"/>
<dbReference type="GeneID" id="100184009"/>
<accession>A0A1W2WMH5</accession>
<dbReference type="PANTHER" id="PTHR28661">
    <property type="entry name" value="SJOEGREN SYNDROME NUCLEAR AUTOANTIGEN 1"/>
    <property type="match status" value="1"/>
</dbReference>
<dbReference type="RefSeq" id="XP_002131700.1">
    <property type="nucleotide sequence ID" value="XM_002131664.5"/>
</dbReference>
<dbReference type="InParanoid" id="H2Y008"/>
<evidence type="ECO:0000256" key="1">
    <source>
        <dbReference type="SAM" id="Coils"/>
    </source>
</evidence>
<dbReference type="KEGG" id="cin:100184009"/>
<dbReference type="FunCoup" id="H2Y008">
    <property type="interactions" value="6"/>
</dbReference>
<dbReference type="HOGENOM" id="CLU_153440_0_0_1"/>
<evidence type="ECO:0000313" key="3">
    <source>
        <dbReference type="Proteomes" id="UP000008144"/>
    </source>
</evidence>
<keyword evidence="3" id="KW-1185">Reference proteome</keyword>
<dbReference type="Proteomes" id="UP000008144">
    <property type="component" value="Chromosome 9"/>
</dbReference>
<gene>
    <name evidence="2" type="primary">LOC100184009</name>
</gene>
<dbReference type="InterPro" id="IPR033362">
    <property type="entry name" value="SSNA1_fam"/>
</dbReference>
<name>H2Y008_CIOIN</name>
<reference evidence="2" key="3">
    <citation type="submission" date="2025-08" db="UniProtKB">
        <authorList>
            <consortium name="Ensembl"/>
        </authorList>
    </citation>
    <scope>IDENTIFICATION</scope>
</reference>
<reference evidence="3" key="1">
    <citation type="journal article" date="2002" name="Science">
        <title>The draft genome of Ciona intestinalis: insights into chordate and vertebrate origins.</title>
        <authorList>
            <person name="Dehal P."/>
            <person name="Satou Y."/>
            <person name="Campbell R.K."/>
            <person name="Chapman J."/>
            <person name="Degnan B."/>
            <person name="De Tomaso A."/>
            <person name="Davidson B."/>
            <person name="Di Gregorio A."/>
            <person name="Gelpke M."/>
            <person name="Goodstein D.M."/>
            <person name="Harafuji N."/>
            <person name="Hastings K.E."/>
            <person name="Ho I."/>
            <person name="Hotta K."/>
            <person name="Huang W."/>
            <person name="Kawashima T."/>
            <person name="Lemaire P."/>
            <person name="Martinez D."/>
            <person name="Meinertzhagen I.A."/>
            <person name="Necula S."/>
            <person name="Nonaka M."/>
            <person name="Putnam N."/>
            <person name="Rash S."/>
            <person name="Saiga H."/>
            <person name="Satake M."/>
            <person name="Terry A."/>
            <person name="Yamada L."/>
            <person name="Wang H.G."/>
            <person name="Awazu S."/>
            <person name="Azumi K."/>
            <person name="Boore J."/>
            <person name="Branno M."/>
            <person name="Chin-Bow S."/>
            <person name="DeSantis R."/>
            <person name="Doyle S."/>
            <person name="Francino P."/>
            <person name="Keys D.N."/>
            <person name="Haga S."/>
            <person name="Hayashi H."/>
            <person name="Hino K."/>
            <person name="Imai K.S."/>
            <person name="Inaba K."/>
            <person name="Kano S."/>
            <person name="Kobayashi K."/>
            <person name="Kobayashi M."/>
            <person name="Lee B.I."/>
            <person name="Makabe K.W."/>
            <person name="Manohar C."/>
            <person name="Matassi G."/>
            <person name="Medina M."/>
            <person name="Mochizuki Y."/>
            <person name="Mount S."/>
            <person name="Morishita T."/>
            <person name="Miura S."/>
            <person name="Nakayama A."/>
            <person name="Nishizaka S."/>
            <person name="Nomoto H."/>
            <person name="Ohta F."/>
            <person name="Oishi K."/>
            <person name="Rigoutsos I."/>
            <person name="Sano M."/>
            <person name="Sasaki A."/>
            <person name="Sasakura Y."/>
            <person name="Shoguchi E."/>
            <person name="Shin-i T."/>
            <person name="Spagnuolo A."/>
            <person name="Stainier D."/>
            <person name="Suzuki M.M."/>
            <person name="Tassy O."/>
            <person name="Takatori N."/>
            <person name="Tokuoka M."/>
            <person name="Yagi K."/>
            <person name="Yoshizaki F."/>
            <person name="Wada S."/>
            <person name="Zhang C."/>
            <person name="Hyatt P.D."/>
            <person name="Larimer F."/>
            <person name="Detter C."/>
            <person name="Doggett N."/>
            <person name="Glavina T."/>
            <person name="Hawkins T."/>
            <person name="Richardson P."/>
            <person name="Lucas S."/>
            <person name="Kohara Y."/>
            <person name="Levine M."/>
            <person name="Satoh N."/>
            <person name="Rokhsar D.S."/>
        </authorList>
    </citation>
    <scope>NUCLEOTIDE SEQUENCE [LARGE SCALE GENOMIC DNA]</scope>
</reference>
<reference evidence="2" key="4">
    <citation type="submission" date="2025-09" db="UniProtKB">
        <authorList>
            <consortium name="Ensembl"/>
        </authorList>
    </citation>
    <scope>IDENTIFICATION</scope>
</reference>
<reference evidence="2" key="2">
    <citation type="journal article" date="2008" name="Genome Biol.">
        <title>Improved genome assembly and evidence-based global gene model set for the chordate Ciona intestinalis: new insight into intron and operon populations.</title>
        <authorList>
            <person name="Satou Y."/>
            <person name="Mineta K."/>
            <person name="Ogasawara M."/>
            <person name="Sasakura Y."/>
            <person name="Shoguchi E."/>
            <person name="Ueno K."/>
            <person name="Yamada L."/>
            <person name="Matsumoto J."/>
            <person name="Wasserscheid J."/>
            <person name="Dewar K."/>
            <person name="Wiley G.B."/>
            <person name="Macmil S.L."/>
            <person name="Roe B.A."/>
            <person name="Zeller R.W."/>
            <person name="Hastings K.E."/>
            <person name="Lemaire P."/>
            <person name="Lindquist E."/>
            <person name="Endo T."/>
            <person name="Hotta K."/>
            <person name="Inaba K."/>
        </authorList>
    </citation>
    <scope>NUCLEOTIDE SEQUENCE [LARGE SCALE GENOMIC DNA]</scope>
    <source>
        <strain evidence="2">wild type</strain>
    </source>
</reference>
<feature type="coiled-coil region" evidence="1">
    <location>
        <begin position="24"/>
        <end position="65"/>
    </location>
</feature>
<dbReference type="GeneTree" id="ENSGT00940000164889"/>